<protein>
    <recommendedName>
        <fullName evidence="6">S-protein homolog</fullName>
    </recommendedName>
</protein>
<comment type="caution">
    <text evidence="7">The sequence shown here is derived from an EMBL/GenBank/DDBJ whole genome shotgun (WGS) entry which is preliminary data.</text>
</comment>
<keyword evidence="4 6" id="KW-0964">Secreted</keyword>
<evidence type="ECO:0000313" key="7">
    <source>
        <dbReference type="EMBL" id="TMW94063.1"/>
    </source>
</evidence>
<evidence type="ECO:0000256" key="6">
    <source>
        <dbReference type="RuleBase" id="RU367044"/>
    </source>
</evidence>
<keyword evidence="3 6" id="KW-0713">Self-incompatibility</keyword>
<dbReference type="GO" id="GO:0005576">
    <property type="term" value="C:extracellular region"/>
    <property type="evidence" value="ECO:0007669"/>
    <property type="project" value="UniProtKB-SubCell"/>
</dbReference>
<dbReference type="AlphaFoldDB" id="A0A6N2BPU8"/>
<evidence type="ECO:0000256" key="1">
    <source>
        <dbReference type="ARBA" id="ARBA00004613"/>
    </source>
</evidence>
<dbReference type="InterPro" id="IPR010264">
    <property type="entry name" value="Self-incomp_S1"/>
</dbReference>
<comment type="similarity">
    <text evidence="2 6">Belongs to the plant self-incompatibility (S1) protein family.</text>
</comment>
<dbReference type="Pfam" id="PF05938">
    <property type="entry name" value="Self-incomp_S1"/>
    <property type="match status" value="1"/>
</dbReference>
<proteinExistence type="inferred from homology"/>
<feature type="signal peptide" evidence="6">
    <location>
        <begin position="1"/>
        <end position="26"/>
    </location>
</feature>
<name>A0A6N2BPU8_SOLCI</name>
<gene>
    <name evidence="7" type="ORF">EJD97_010784</name>
</gene>
<dbReference type="PANTHER" id="PTHR31232:SF165">
    <property type="entry name" value="S-PROTEIN HOMOLOG"/>
    <property type="match status" value="1"/>
</dbReference>
<evidence type="ECO:0000256" key="3">
    <source>
        <dbReference type="ARBA" id="ARBA00022471"/>
    </source>
</evidence>
<evidence type="ECO:0000256" key="5">
    <source>
        <dbReference type="ARBA" id="ARBA00022729"/>
    </source>
</evidence>
<evidence type="ECO:0000256" key="2">
    <source>
        <dbReference type="ARBA" id="ARBA00005581"/>
    </source>
</evidence>
<comment type="subcellular location">
    <subcellularLocation>
        <location evidence="1 6">Secreted</location>
    </subcellularLocation>
</comment>
<dbReference type="PANTHER" id="PTHR31232">
    <property type="match status" value="1"/>
</dbReference>
<organism evidence="7">
    <name type="scientific">Solanum chilense</name>
    <name type="common">Tomato</name>
    <name type="synonym">Lycopersicon chilense</name>
    <dbReference type="NCBI Taxonomy" id="4083"/>
    <lineage>
        <taxon>Eukaryota</taxon>
        <taxon>Viridiplantae</taxon>
        <taxon>Streptophyta</taxon>
        <taxon>Embryophyta</taxon>
        <taxon>Tracheophyta</taxon>
        <taxon>Spermatophyta</taxon>
        <taxon>Magnoliopsida</taxon>
        <taxon>eudicotyledons</taxon>
        <taxon>Gunneridae</taxon>
        <taxon>Pentapetalae</taxon>
        <taxon>asterids</taxon>
        <taxon>lamiids</taxon>
        <taxon>Solanales</taxon>
        <taxon>Solanaceae</taxon>
        <taxon>Solanoideae</taxon>
        <taxon>Solaneae</taxon>
        <taxon>Solanum</taxon>
        <taxon>Solanum subgen. Lycopersicon</taxon>
    </lineage>
</organism>
<reference evidence="7" key="1">
    <citation type="submission" date="2019-05" db="EMBL/GenBank/DDBJ databases">
        <title>The de novo reference genome and transcriptome assemblies of the wild tomato species Solanum chilense.</title>
        <authorList>
            <person name="Stam R."/>
            <person name="Nosenko T."/>
            <person name="Hoerger A.C."/>
            <person name="Stephan W."/>
            <person name="Seidel M.A."/>
            <person name="Kuhn J.M.M."/>
            <person name="Haberer G."/>
            <person name="Tellier A."/>
        </authorList>
    </citation>
    <scope>NUCLEOTIDE SEQUENCE</scope>
    <source>
        <tissue evidence="7">Mature leaves</tissue>
    </source>
</reference>
<dbReference type="EMBL" id="RXGB01002734">
    <property type="protein sequence ID" value="TMW94063.1"/>
    <property type="molecule type" value="Genomic_DNA"/>
</dbReference>
<evidence type="ECO:0000256" key="4">
    <source>
        <dbReference type="ARBA" id="ARBA00022525"/>
    </source>
</evidence>
<keyword evidence="5 6" id="KW-0732">Signal</keyword>
<dbReference type="GO" id="GO:0060320">
    <property type="term" value="P:rejection of self pollen"/>
    <property type="evidence" value="ECO:0007669"/>
    <property type="project" value="UniProtKB-KW"/>
</dbReference>
<sequence>MTLLSINIFLILLLLITPLNLSTTKACFLTRRFEVHVINNLPSNSSNLKIHCASGDNDLGYHYLSVNQEFKWSFCQALAWTTLFFCHFWWNSKTKSFNVFDDPVHCVEDGLLPKITTQCAWVVKSDGFYLGTYVGPGKVTDMYRYSEW</sequence>
<accession>A0A6N2BPU8</accession>
<feature type="chain" id="PRO_5027155747" description="S-protein homolog" evidence="6">
    <location>
        <begin position="27"/>
        <end position="148"/>
    </location>
</feature>